<dbReference type="AlphaFoldDB" id="A0A9P6VN89"/>
<dbReference type="PROSITE" id="PS51212">
    <property type="entry name" value="WSC"/>
    <property type="match status" value="1"/>
</dbReference>
<dbReference type="PANTHER" id="PTHR24269:SF16">
    <property type="entry name" value="PROTEIN SLG1"/>
    <property type="match status" value="1"/>
</dbReference>
<organism evidence="9 10">
    <name type="scientific">Hyphodiscus hymeniophilus</name>
    <dbReference type="NCBI Taxonomy" id="353542"/>
    <lineage>
        <taxon>Eukaryota</taxon>
        <taxon>Fungi</taxon>
        <taxon>Dikarya</taxon>
        <taxon>Ascomycota</taxon>
        <taxon>Pezizomycotina</taxon>
        <taxon>Leotiomycetes</taxon>
        <taxon>Helotiales</taxon>
        <taxon>Hyphodiscaceae</taxon>
        <taxon>Hyphodiscus</taxon>
    </lineage>
</organism>
<evidence type="ECO:0000256" key="6">
    <source>
        <dbReference type="ARBA" id="ARBA00023180"/>
    </source>
</evidence>
<dbReference type="InterPro" id="IPR051836">
    <property type="entry name" value="Kremen_rcpt"/>
</dbReference>
<dbReference type="GO" id="GO:0005886">
    <property type="term" value="C:plasma membrane"/>
    <property type="evidence" value="ECO:0007669"/>
    <property type="project" value="TreeGrafter"/>
</dbReference>
<dbReference type="EMBL" id="VNKQ01000005">
    <property type="protein sequence ID" value="KAG0650680.1"/>
    <property type="molecule type" value="Genomic_DNA"/>
</dbReference>
<keyword evidence="10" id="KW-1185">Reference proteome</keyword>
<evidence type="ECO:0000256" key="2">
    <source>
        <dbReference type="ARBA" id="ARBA00022692"/>
    </source>
</evidence>
<dbReference type="InterPro" id="IPR002889">
    <property type="entry name" value="WSC_carb-bd"/>
</dbReference>
<keyword evidence="3 7" id="KW-0732">Signal</keyword>
<feature type="signal peptide" evidence="7">
    <location>
        <begin position="1"/>
        <end position="23"/>
    </location>
</feature>
<keyword evidence="6" id="KW-0325">Glycoprotein</keyword>
<name>A0A9P6VN89_9HELO</name>
<evidence type="ECO:0000313" key="9">
    <source>
        <dbReference type="EMBL" id="KAG0650680.1"/>
    </source>
</evidence>
<dbReference type="SMART" id="SM00321">
    <property type="entry name" value="WSC"/>
    <property type="match status" value="1"/>
</dbReference>
<dbReference type="OrthoDB" id="5985073at2759"/>
<feature type="domain" description="WSC" evidence="8">
    <location>
        <begin position="55"/>
        <end position="156"/>
    </location>
</feature>
<dbReference type="Pfam" id="PF01822">
    <property type="entry name" value="WSC"/>
    <property type="match status" value="1"/>
</dbReference>
<proteinExistence type="predicted"/>
<keyword evidence="2" id="KW-0812">Transmembrane</keyword>
<evidence type="ECO:0000313" key="10">
    <source>
        <dbReference type="Proteomes" id="UP000785200"/>
    </source>
</evidence>
<evidence type="ECO:0000256" key="7">
    <source>
        <dbReference type="SAM" id="SignalP"/>
    </source>
</evidence>
<comment type="caution">
    <text evidence="9">The sequence shown here is derived from an EMBL/GenBank/DDBJ whole genome shotgun (WGS) entry which is preliminary data.</text>
</comment>
<gene>
    <name evidence="9" type="ORF">D0Z07_2255</name>
</gene>
<evidence type="ECO:0000256" key="1">
    <source>
        <dbReference type="ARBA" id="ARBA00004167"/>
    </source>
</evidence>
<reference evidence="9" key="1">
    <citation type="submission" date="2019-07" db="EMBL/GenBank/DDBJ databases">
        <title>Hyphodiscus hymeniophilus genome sequencing and assembly.</title>
        <authorList>
            <person name="Kramer G."/>
            <person name="Nodwell J."/>
        </authorList>
    </citation>
    <scope>NUCLEOTIDE SEQUENCE</scope>
    <source>
        <strain evidence="9">ATCC 34498</strain>
    </source>
</reference>
<keyword evidence="4" id="KW-1133">Transmembrane helix</keyword>
<evidence type="ECO:0000256" key="3">
    <source>
        <dbReference type="ARBA" id="ARBA00022729"/>
    </source>
</evidence>
<protein>
    <submittedName>
        <fullName evidence="9">Peptide O-xylosyltransferase</fullName>
    </submittedName>
</protein>
<evidence type="ECO:0000256" key="4">
    <source>
        <dbReference type="ARBA" id="ARBA00022989"/>
    </source>
</evidence>
<keyword evidence="5" id="KW-0472">Membrane</keyword>
<feature type="chain" id="PRO_5040466026" evidence="7">
    <location>
        <begin position="24"/>
        <end position="188"/>
    </location>
</feature>
<accession>A0A9P6VN89</accession>
<evidence type="ECO:0000259" key="8">
    <source>
        <dbReference type="PROSITE" id="PS51212"/>
    </source>
</evidence>
<dbReference type="PANTHER" id="PTHR24269">
    <property type="entry name" value="KREMEN PROTEIN"/>
    <property type="match status" value="1"/>
</dbReference>
<evidence type="ECO:0000256" key="5">
    <source>
        <dbReference type="ARBA" id="ARBA00023136"/>
    </source>
</evidence>
<sequence>MLLKMLLKTPLLASLYLLHSASAASSTTSSTSAGPTSAITPATSVNATIFPGDSTYTYYGCYNETTLLNGTAMTRALTGGGDESSNNMTVETCLQFCKAGGDGVFAGLEYTRECYCAPLLSAVSAKLPDSSCNLACAGNSSQICGGSLVISVYQKQSEKKGAAVVGRDASVGSALALGVAVAVLVGWS</sequence>
<comment type="subcellular location">
    <subcellularLocation>
        <location evidence="1">Membrane</location>
        <topology evidence="1">Single-pass membrane protein</topology>
    </subcellularLocation>
</comment>
<dbReference type="Proteomes" id="UP000785200">
    <property type="component" value="Unassembled WGS sequence"/>
</dbReference>